<evidence type="ECO:0000313" key="2">
    <source>
        <dbReference type="EMBL" id="KOO23882.1"/>
    </source>
</evidence>
<dbReference type="PANTHER" id="PTHR11373:SF4">
    <property type="entry name" value="DEOXYNUCLEOSIDE TRIPHOSPHATE TRIPHOSPHOHYDROLASE SAMHD1"/>
    <property type="match status" value="1"/>
</dbReference>
<dbReference type="SUPFAM" id="SSF109604">
    <property type="entry name" value="HD-domain/PDEase-like"/>
    <property type="match status" value="1"/>
</dbReference>
<dbReference type="PANTHER" id="PTHR11373">
    <property type="entry name" value="DEOXYNUCLEOSIDE TRIPHOSPHATE TRIPHOSPHOHYDROLASE"/>
    <property type="match status" value="1"/>
</dbReference>
<evidence type="ECO:0000313" key="3">
    <source>
        <dbReference type="Proteomes" id="UP000037460"/>
    </source>
</evidence>
<dbReference type="Gene3D" id="1.10.3210.10">
    <property type="entry name" value="Hypothetical protein af1432"/>
    <property type="match status" value="1"/>
</dbReference>
<dbReference type="EMBL" id="JWZX01003149">
    <property type="protein sequence ID" value="KOO23882.1"/>
    <property type="molecule type" value="Genomic_DNA"/>
</dbReference>
<proteinExistence type="predicted"/>
<feature type="region of interest" description="Disordered" evidence="1">
    <location>
        <begin position="379"/>
        <end position="417"/>
    </location>
</feature>
<evidence type="ECO:0000256" key="1">
    <source>
        <dbReference type="SAM" id="MobiDB-lite"/>
    </source>
</evidence>
<name>A0A0M0JBX7_9EUKA</name>
<sequence length="417" mass="47573">MSIRMLAHMVEQNPHLRGHYGLQLGPGEPDFRFVEELVLGDELEGGVASRRGVPLASKGYLYEIVNNTESGLDVDKLDYLLRDPQACNDHKPSFYIDTLLEGLKVCWGKFPGVRARRPVIAYASKVASEVHKVFRTRFDFHNEYYTHKTVQGRDLVLTDLLLACDEVGEPLNANGQSYRIGEAVRVLEVYEKLNDHVVTMVEQWLCVQEDQLADAERPDSKIDETERARYLKLGPRIRRIRKLLRFWSAHGHYKCLHQRLCTDEELKLPKGALRERLAEEQSRLRVQTREPSLHVEPLHLHYGHPSDKGRYPLNEICFFDKSDSKDNEVQPGPPTHLGRSRTNGSFEDKYVRYYARDVDLCQDKVRLCRLQQMVKQQLDKGKAPCGHASPCGGSGSDDRPDQTDETQPGGTGIVDAE</sequence>
<comment type="caution">
    <text evidence="2">The sequence shown here is derived from an EMBL/GenBank/DDBJ whole genome shotgun (WGS) entry which is preliminary data.</text>
</comment>
<dbReference type="OrthoDB" id="9991235at2759"/>
<keyword evidence="3" id="KW-1185">Reference proteome</keyword>
<dbReference type="AlphaFoldDB" id="A0A0M0JBX7"/>
<feature type="region of interest" description="Disordered" evidence="1">
    <location>
        <begin position="323"/>
        <end position="343"/>
    </location>
</feature>
<dbReference type="GO" id="GO:0005634">
    <property type="term" value="C:nucleus"/>
    <property type="evidence" value="ECO:0007669"/>
    <property type="project" value="TreeGrafter"/>
</dbReference>
<reference evidence="3" key="1">
    <citation type="journal article" date="2015" name="PLoS Genet.">
        <title>Genome Sequence and Transcriptome Analyses of Chrysochromulina tobin: Metabolic Tools for Enhanced Algal Fitness in the Prominent Order Prymnesiales (Haptophyceae).</title>
        <authorList>
            <person name="Hovde B.T."/>
            <person name="Deodato C.R."/>
            <person name="Hunsperger H.M."/>
            <person name="Ryken S.A."/>
            <person name="Yost W."/>
            <person name="Jha R.K."/>
            <person name="Patterson J."/>
            <person name="Monnat R.J. Jr."/>
            <person name="Barlow S.B."/>
            <person name="Starkenburg S.R."/>
            <person name="Cattolico R.A."/>
        </authorList>
    </citation>
    <scope>NUCLEOTIDE SEQUENCE</scope>
    <source>
        <strain evidence="3">CCMP291</strain>
    </source>
</reference>
<dbReference type="GO" id="GO:0008832">
    <property type="term" value="F:dGTPase activity"/>
    <property type="evidence" value="ECO:0007669"/>
    <property type="project" value="TreeGrafter"/>
</dbReference>
<dbReference type="InterPro" id="IPR050135">
    <property type="entry name" value="dGTPase-like"/>
</dbReference>
<accession>A0A0M0JBX7</accession>
<organism evidence="2 3">
    <name type="scientific">Chrysochromulina tobinii</name>
    <dbReference type="NCBI Taxonomy" id="1460289"/>
    <lineage>
        <taxon>Eukaryota</taxon>
        <taxon>Haptista</taxon>
        <taxon>Haptophyta</taxon>
        <taxon>Prymnesiophyceae</taxon>
        <taxon>Prymnesiales</taxon>
        <taxon>Chrysochromulinaceae</taxon>
        <taxon>Chrysochromulina</taxon>
    </lineage>
</organism>
<dbReference type="Proteomes" id="UP000037460">
    <property type="component" value="Unassembled WGS sequence"/>
</dbReference>
<dbReference type="GO" id="GO:0006203">
    <property type="term" value="P:dGTP catabolic process"/>
    <property type="evidence" value="ECO:0007669"/>
    <property type="project" value="TreeGrafter"/>
</dbReference>
<gene>
    <name evidence="2" type="ORF">Ctob_003377</name>
</gene>
<protein>
    <submittedName>
        <fullName evidence="2">Sam domain and hd 1</fullName>
    </submittedName>
</protein>